<dbReference type="EMBL" id="JBHTBZ010000008">
    <property type="protein sequence ID" value="MFC7459404.1"/>
    <property type="molecule type" value="Genomic_DNA"/>
</dbReference>
<gene>
    <name evidence="2" type="ORF">ACFQU0_03070</name>
</gene>
<dbReference type="RefSeq" id="WP_382198648.1">
    <property type="nucleotide sequence ID" value="NZ_JBHTBZ010000008.1"/>
</dbReference>
<evidence type="ECO:0000313" key="2">
    <source>
        <dbReference type="EMBL" id="MFC7459404.1"/>
    </source>
</evidence>
<dbReference type="InterPro" id="IPR010982">
    <property type="entry name" value="Lambda_DNA-bd_dom_sf"/>
</dbReference>
<dbReference type="CDD" id="cd00093">
    <property type="entry name" value="HTH_XRE"/>
    <property type="match status" value="1"/>
</dbReference>
<evidence type="ECO:0000259" key="1">
    <source>
        <dbReference type="PROSITE" id="PS50943"/>
    </source>
</evidence>
<dbReference type="Proteomes" id="UP001596457">
    <property type="component" value="Unassembled WGS sequence"/>
</dbReference>
<sequence length="106" mass="11750">MKTLATLKTELLADTKTRQAYDALADEFEIARQLIEVRARARMTQGEVAEKMGTTQSVVARLESGKRPPSLRTVQRYAEAVGGRVVVRIEPASDAHRRLRARAAST</sequence>
<evidence type="ECO:0000313" key="3">
    <source>
        <dbReference type="Proteomes" id="UP001596457"/>
    </source>
</evidence>
<keyword evidence="3" id="KW-1185">Reference proteome</keyword>
<protein>
    <submittedName>
        <fullName evidence="2">Helix-turn-helix transcriptional regulator</fullName>
    </submittedName>
</protein>
<organism evidence="2 3">
    <name type="scientific">Hydrogenophaga defluvii</name>
    <dbReference type="NCBI Taxonomy" id="249410"/>
    <lineage>
        <taxon>Bacteria</taxon>
        <taxon>Pseudomonadati</taxon>
        <taxon>Pseudomonadota</taxon>
        <taxon>Betaproteobacteria</taxon>
        <taxon>Burkholderiales</taxon>
        <taxon>Comamonadaceae</taxon>
        <taxon>Hydrogenophaga</taxon>
    </lineage>
</organism>
<comment type="caution">
    <text evidence="2">The sequence shown here is derived from an EMBL/GenBank/DDBJ whole genome shotgun (WGS) entry which is preliminary data.</text>
</comment>
<dbReference type="Gene3D" id="1.10.260.40">
    <property type="entry name" value="lambda repressor-like DNA-binding domains"/>
    <property type="match status" value="1"/>
</dbReference>
<reference evidence="3" key="1">
    <citation type="journal article" date="2019" name="Int. J. Syst. Evol. Microbiol.">
        <title>The Global Catalogue of Microorganisms (GCM) 10K type strain sequencing project: providing services to taxonomists for standard genome sequencing and annotation.</title>
        <authorList>
            <consortium name="The Broad Institute Genomics Platform"/>
            <consortium name="The Broad Institute Genome Sequencing Center for Infectious Disease"/>
            <person name="Wu L."/>
            <person name="Ma J."/>
        </authorList>
    </citation>
    <scope>NUCLEOTIDE SEQUENCE [LARGE SCALE GENOMIC DNA]</scope>
    <source>
        <strain evidence="3">CCUG 53903</strain>
    </source>
</reference>
<dbReference type="InterPro" id="IPR001387">
    <property type="entry name" value="Cro/C1-type_HTH"/>
</dbReference>
<dbReference type="PROSITE" id="PS50943">
    <property type="entry name" value="HTH_CROC1"/>
    <property type="match status" value="1"/>
</dbReference>
<proteinExistence type="predicted"/>
<dbReference type="SMART" id="SM00530">
    <property type="entry name" value="HTH_XRE"/>
    <property type="match status" value="1"/>
</dbReference>
<accession>A0ABW2S777</accession>
<dbReference type="Pfam" id="PF01381">
    <property type="entry name" value="HTH_3"/>
    <property type="match status" value="1"/>
</dbReference>
<dbReference type="SUPFAM" id="SSF47413">
    <property type="entry name" value="lambda repressor-like DNA-binding domains"/>
    <property type="match status" value="1"/>
</dbReference>
<name>A0ABW2S777_9BURK</name>
<feature type="domain" description="HTH cro/C1-type" evidence="1">
    <location>
        <begin position="34"/>
        <end position="88"/>
    </location>
</feature>